<keyword evidence="1" id="KW-0812">Transmembrane</keyword>
<dbReference type="OrthoDB" id="2117346at2759"/>
<feature type="transmembrane region" description="Helical" evidence="1">
    <location>
        <begin position="97"/>
        <end position="114"/>
    </location>
</feature>
<sequence length="344" mass="38913">MNATNDTYNADWYERETQGSQAGTGLALIGVVLNLVVLTSVYRHRISLLYTAANNLTWIMTLMMATSVLNGIFVAAVNESLVQDTIGEVPGDVVCSIGYLLLFILFSCNLLLSLERHWLVKHQTRLPWYWVVGTGCIFIPLWVCVVVSFYLSDDTNWDISPLGFPTSDTDDGYYFDYRHSYGVLFLIGLSFFPIVSLAICAIYENTYFLIADLYDEPDSKWFENDRMLNKRTRLHRNVLIRCIVMSSFQLVLYAPSLVFIYIDIFKPQVYESQTLFSWVEALAASIPGLDPLLTAAVILLFTDDFKAAFVGDLKVLWDCATMKRKGRIVSESTLESEIPAVVVV</sequence>
<evidence type="ECO:0008006" key="4">
    <source>
        <dbReference type="Google" id="ProtNLM"/>
    </source>
</evidence>
<dbReference type="SUPFAM" id="SSF81321">
    <property type="entry name" value="Family A G protein-coupled receptor-like"/>
    <property type="match status" value="1"/>
</dbReference>
<evidence type="ECO:0000256" key="1">
    <source>
        <dbReference type="SAM" id="Phobius"/>
    </source>
</evidence>
<name>A0A1Y2BPF9_9FUNG</name>
<protein>
    <recommendedName>
        <fullName evidence="4">G-protein coupled receptors family 1 profile domain-containing protein</fullName>
    </recommendedName>
</protein>
<dbReference type="EMBL" id="MCGO01000055">
    <property type="protein sequence ID" value="ORY36477.1"/>
    <property type="molecule type" value="Genomic_DNA"/>
</dbReference>
<proteinExistence type="predicted"/>
<feature type="transmembrane region" description="Helical" evidence="1">
    <location>
        <begin position="238"/>
        <end position="262"/>
    </location>
</feature>
<feature type="transmembrane region" description="Helical" evidence="1">
    <location>
        <begin position="282"/>
        <end position="301"/>
    </location>
</feature>
<dbReference type="AlphaFoldDB" id="A0A1Y2BPF9"/>
<reference evidence="2 3" key="1">
    <citation type="submission" date="2016-07" db="EMBL/GenBank/DDBJ databases">
        <title>Pervasive Adenine N6-methylation of Active Genes in Fungi.</title>
        <authorList>
            <consortium name="DOE Joint Genome Institute"/>
            <person name="Mondo S.J."/>
            <person name="Dannebaum R.O."/>
            <person name="Kuo R.C."/>
            <person name="Labutti K."/>
            <person name="Haridas S."/>
            <person name="Kuo A."/>
            <person name="Salamov A."/>
            <person name="Ahrendt S.R."/>
            <person name="Lipzen A."/>
            <person name="Sullivan W."/>
            <person name="Andreopoulos W.B."/>
            <person name="Clum A."/>
            <person name="Lindquist E."/>
            <person name="Daum C."/>
            <person name="Ramamoorthy G.K."/>
            <person name="Gryganskyi A."/>
            <person name="Culley D."/>
            <person name="Magnuson J.K."/>
            <person name="James T.Y."/>
            <person name="O'Malley M.A."/>
            <person name="Stajich J.E."/>
            <person name="Spatafora J.W."/>
            <person name="Visel A."/>
            <person name="Grigoriev I.V."/>
        </authorList>
    </citation>
    <scope>NUCLEOTIDE SEQUENCE [LARGE SCALE GENOMIC DNA]</scope>
    <source>
        <strain evidence="2 3">JEL800</strain>
    </source>
</reference>
<gene>
    <name evidence="2" type="ORF">BCR33DRAFT_477516</name>
</gene>
<keyword evidence="1" id="KW-0472">Membrane</keyword>
<dbReference type="CDD" id="cd00637">
    <property type="entry name" value="7tm_classA_rhodopsin-like"/>
    <property type="match status" value="1"/>
</dbReference>
<evidence type="ECO:0000313" key="3">
    <source>
        <dbReference type="Proteomes" id="UP000193642"/>
    </source>
</evidence>
<accession>A0A1Y2BPF9</accession>
<feature type="transmembrane region" description="Helical" evidence="1">
    <location>
        <begin position="181"/>
        <end position="203"/>
    </location>
</feature>
<dbReference type="Gene3D" id="1.20.1070.10">
    <property type="entry name" value="Rhodopsin 7-helix transmembrane proteins"/>
    <property type="match status" value="1"/>
</dbReference>
<feature type="transmembrane region" description="Helical" evidence="1">
    <location>
        <begin position="55"/>
        <end position="77"/>
    </location>
</feature>
<keyword evidence="3" id="KW-1185">Reference proteome</keyword>
<organism evidence="2 3">
    <name type="scientific">Rhizoclosmatium globosum</name>
    <dbReference type="NCBI Taxonomy" id="329046"/>
    <lineage>
        <taxon>Eukaryota</taxon>
        <taxon>Fungi</taxon>
        <taxon>Fungi incertae sedis</taxon>
        <taxon>Chytridiomycota</taxon>
        <taxon>Chytridiomycota incertae sedis</taxon>
        <taxon>Chytridiomycetes</taxon>
        <taxon>Chytridiales</taxon>
        <taxon>Chytriomycetaceae</taxon>
        <taxon>Rhizoclosmatium</taxon>
    </lineage>
</organism>
<dbReference type="Proteomes" id="UP000193642">
    <property type="component" value="Unassembled WGS sequence"/>
</dbReference>
<feature type="transmembrane region" description="Helical" evidence="1">
    <location>
        <begin position="22"/>
        <end position="43"/>
    </location>
</feature>
<comment type="caution">
    <text evidence="2">The sequence shown here is derived from an EMBL/GenBank/DDBJ whole genome shotgun (WGS) entry which is preliminary data.</text>
</comment>
<keyword evidence="1" id="KW-1133">Transmembrane helix</keyword>
<evidence type="ECO:0000313" key="2">
    <source>
        <dbReference type="EMBL" id="ORY36477.1"/>
    </source>
</evidence>
<feature type="transmembrane region" description="Helical" evidence="1">
    <location>
        <begin position="126"/>
        <end position="151"/>
    </location>
</feature>